<dbReference type="eggNOG" id="ENOG502RNM0">
    <property type="taxonomic scope" value="Eukaryota"/>
</dbReference>
<name>E9E7U8_METAQ</name>
<feature type="signal peptide" evidence="2">
    <location>
        <begin position="1"/>
        <end position="19"/>
    </location>
</feature>
<dbReference type="AlphaFoldDB" id="E9E7U8"/>
<gene>
    <name evidence="3" type="ORF">MAC_05946</name>
</gene>
<dbReference type="InParanoid" id="E9E7U8"/>
<feature type="region of interest" description="Disordered" evidence="1">
    <location>
        <begin position="38"/>
        <end position="63"/>
    </location>
</feature>
<feature type="chain" id="PRO_5003238606" evidence="2">
    <location>
        <begin position="20"/>
        <end position="93"/>
    </location>
</feature>
<dbReference type="GeneID" id="19250257"/>
<feature type="compositionally biased region" description="Low complexity" evidence="1">
    <location>
        <begin position="38"/>
        <end position="47"/>
    </location>
</feature>
<dbReference type="KEGG" id="maw:19250257"/>
<keyword evidence="4" id="KW-1185">Reference proteome</keyword>
<evidence type="ECO:0000256" key="1">
    <source>
        <dbReference type="SAM" id="MobiDB-lite"/>
    </source>
</evidence>
<protein>
    <submittedName>
        <fullName evidence="3">Uncharacterized protein</fullName>
    </submittedName>
</protein>
<keyword evidence="2" id="KW-0732">Signal</keyword>
<dbReference type="RefSeq" id="XP_007812286.1">
    <property type="nucleotide sequence ID" value="XM_007814095.1"/>
</dbReference>
<evidence type="ECO:0000313" key="4">
    <source>
        <dbReference type="Proteomes" id="UP000002499"/>
    </source>
</evidence>
<evidence type="ECO:0000256" key="2">
    <source>
        <dbReference type="SAM" id="SignalP"/>
    </source>
</evidence>
<sequence>MKFTAALVIASAIGVYCQANTGAVSSVASVSRVPAATSTSRITARTTGRPTTSVGTISRPTTRRTNTTVIAAGPNPVAPGVGLAALMALGALI</sequence>
<dbReference type="HOGENOM" id="CLU_176454_0_0_1"/>
<dbReference type="Proteomes" id="UP000002499">
    <property type="component" value="Unassembled WGS sequence"/>
</dbReference>
<dbReference type="EMBL" id="GL698518">
    <property type="protein sequence ID" value="EFY87955.1"/>
    <property type="molecule type" value="Genomic_DNA"/>
</dbReference>
<organism evidence="4">
    <name type="scientific">Metarhizium acridum (strain CQMa 102)</name>
    <dbReference type="NCBI Taxonomy" id="655827"/>
    <lineage>
        <taxon>Eukaryota</taxon>
        <taxon>Fungi</taxon>
        <taxon>Dikarya</taxon>
        <taxon>Ascomycota</taxon>
        <taxon>Pezizomycotina</taxon>
        <taxon>Sordariomycetes</taxon>
        <taxon>Hypocreomycetidae</taxon>
        <taxon>Hypocreales</taxon>
        <taxon>Clavicipitaceae</taxon>
        <taxon>Metarhizium</taxon>
    </lineage>
</organism>
<reference evidence="3 4" key="1">
    <citation type="journal article" date="2011" name="PLoS Genet.">
        <title>Genome sequencing and comparative transcriptomics of the model entomopathogenic fungi Metarhizium anisopliae and M. acridum.</title>
        <authorList>
            <person name="Gao Q."/>
            <person name="Jin K."/>
            <person name="Ying S.H."/>
            <person name="Zhang Y."/>
            <person name="Xiao G."/>
            <person name="Shang Y."/>
            <person name="Duan Z."/>
            <person name="Hu X."/>
            <person name="Xie X.Q."/>
            <person name="Zhou G."/>
            <person name="Peng G."/>
            <person name="Luo Z."/>
            <person name="Huang W."/>
            <person name="Wang B."/>
            <person name="Fang W."/>
            <person name="Wang S."/>
            <person name="Zhong Y."/>
            <person name="Ma L.J."/>
            <person name="St Leger R.J."/>
            <person name="Zhao G.P."/>
            <person name="Pei Y."/>
            <person name="Feng M.G."/>
            <person name="Xia Y."/>
            <person name="Wang C."/>
        </authorList>
    </citation>
    <scope>NUCLEOTIDE SEQUENCE [LARGE SCALE GENOMIC DNA]</scope>
    <source>
        <strain evidence="3 4">CQMa 102</strain>
    </source>
</reference>
<evidence type="ECO:0000313" key="3">
    <source>
        <dbReference type="EMBL" id="EFY87955.1"/>
    </source>
</evidence>
<accession>E9E7U8</accession>
<feature type="compositionally biased region" description="Polar residues" evidence="1">
    <location>
        <begin position="48"/>
        <end position="63"/>
    </location>
</feature>
<proteinExistence type="predicted"/>